<gene>
    <name evidence="2" type="ORF">EA797_06035</name>
</gene>
<accession>A0A3M2I286</accession>
<evidence type="ECO:0000313" key="3">
    <source>
        <dbReference type="Proteomes" id="UP000269774"/>
    </source>
</evidence>
<reference evidence="2 3" key="1">
    <citation type="submission" date="2018-10" db="EMBL/GenBank/DDBJ databases">
        <title>Pseudomonas zhaodongensis NEAU-ST5-21(T) genome.</title>
        <authorList>
            <person name="Peng J."/>
            <person name="Liu Z.-P."/>
        </authorList>
    </citation>
    <scope>NUCLEOTIDE SEQUENCE [LARGE SCALE GENOMIC DNA]</scope>
    <source>
        <strain evidence="2 3">NEAU-ST5-21</strain>
    </source>
</reference>
<keyword evidence="3" id="KW-1185">Reference proteome</keyword>
<dbReference type="AlphaFoldDB" id="A0A3M2I286"/>
<keyword evidence="2" id="KW-0808">Transferase</keyword>
<dbReference type="SUPFAM" id="SSF53448">
    <property type="entry name" value="Nucleotide-diphospho-sugar transferases"/>
    <property type="match status" value="1"/>
</dbReference>
<evidence type="ECO:0000313" key="2">
    <source>
        <dbReference type="EMBL" id="RMH92274.1"/>
    </source>
</evidence>
<dbReference type="RefSeq" id="WP_122164223.1">
    <property type="nucleotide sequence ID" value="NZ_JAMOIB010000001.1"/>
</dbReference>
<name>A0A3M2I286_9GAMM</name>
<dbReference type="Gene3D" id="3.90.550.10">
    <property type="entry name" value="Spore Coat Polysaccharide Biosynthesis Protein SpsA, Chain A"/>
    <property type="match status" value="1"/>
</dbReference>
<proteinExistence type="predicted"/>
<feature type="domain" description="Glycosyltransferase 2-like" evidence="1">
    <location>
        <begin position="81"/>
        <end position="200"/>
    </location>
</feature>
<organism evidence="2 3">
    <name type="scientific">Stutzerimonas zhaodongensis</name>
    <dbReference type="NCBI Taxonomy" id="1176257"/>
    <lineage>
        <taxon>Bacteria</taxon>
        <taxon>Pseudomonadati</taxon>
        <taxon>Pseudomonadota</taxon>
        <taxon>Gammaproteobacteria</taxon>
        <taxon>Pseudomonadales</taxon>
        <taxon>Pseudomonadaceae</taxon>
        <taxon>Stutzerimonas</taxon>
    </lineage>
</organism>
<dbReference type="PANTHER" id="PTHR22916:SF67">
    <property type="entry name" value="COLANIC ACID BIOSYNTHESIS GLYCOSYL TRANSFERASE WCAE-RELATED"/>
    <property type="match status" value="1"/>
</dbReference>
<evidence type="ECO:0000259" key="1">
    <source>
        <dbReference type="Pfam" id="PF00535"/>
    </source>
</evidence>
<dbReference type="EMBL" id="RFFM01000001">
    <property type="protein sequence ID" value="RMH92274.1"/>
    <property type="molecule type" value="Genomic_DNA"/>
</dbReference>
<dbReference type="Pfam" id="PF00535">
    <property type="entry name" value="Glycos_transf_2"/>
    <property type="match status" value="1"/>
</dbReference>
<dbReference type="Proteomes" id="UP000269774">
    <property type="component" value="Unassembled WGS sequence"/>
</dbReference>
<sequence length="403" mass="45422">MSLSTENASLDYEAHATYLGYRNGDQGPRFPVRERNKIDMAAWPSWSFRIKSPESASRIEGGLRVDGQLKSGCEKQPLVSYVTVVRNNERTLERTIKSVQSQDYDNVEHIILDGASTDGTLGIIQRYADVIDYFISEPDAGLYDALNKAIPLARGQLICVLNSDDWLECDAARIAVSHLRDTDSAVLILTAARVADNEGAIHEWPPAFVHPGSYFTCANDCHNAIYASRRSYELSGPYDHTYKIAADFKWIMSCLDAGSTFIYTAESTVNYSLGGTSGDFLGHSRECMKVVHERFPYLTEQEVRGLYHCYFIFSNPQHKIDQDIPESYTGFLRKIMADHANRIDFCSSLGWAAITKLDHPSDRSSPILSRGFVGLKYAIAAKLRRYPFIYNIARNVYRNFIKV</sequence>
<dbReference type="OrthoDB" id="396512at2"/>
<protein>
    <submittedName>
        <fullName evidence="2">Glycosyltransferase</fullName>
    </submittedName>
</protein>
<comment type="caution">
    <text evidence="2">The sequence shown here is derived from an EMBL/GenBank/DDBJ whole genome shotgun (WGS) entry which is preliminary data.</text>
</comment>
<dbReference type="GO" id="GO:0016758">
    <property type="term" value="F:hexosyltransferase activity"/>
    <property type="evidence" value="ECO:0007669"/>
    <property type="project" value="UniProtKB-ARBA"/>
</dbReference>
<dbReference type="CDD" id="cd06433">
    <property type="entry name" value="GT_2_WfgS_like"/>
    <property type="match status" value="1"/>
</dbReference>
<dbReference type="PANTHER" id="PTHR22916">
    <property type="entry name" value="GLYCOSYLTRANSFERASE"/>
    <property type="match status" value="1"/>
</dbReference>
<dbReference type="InterPro" id="IPR029044">
    <property type="entry name" value="Nucleotide-diphossugar_trans"/>
</dbReference>
<dbReference type="InterPro" id="IPR001173">
    <property type="entry name" value="Glyco_trans_2-like"/>
</dbReference>